<dbReference type="EMBL" id="HBUE01201815">
    <property type="protein sequence ID" value="CAG6530180.1"/>
    <property type="molecule type" value="Transcribed_RNA"/>
</dbReference>
<accession>A0A8D8H8C8</accession>
<feature type="chain" id="PRO_5036260854" evidence="1">
    <location>
        <begin position="24"/>
        <end position="113"/>
    </location>
</feature>
<dbReference type="AlphaFoldDB" id="A0A8D8H8C8"/>
<keyword evidence="1" id="KW-0732">Signal</keyword>
<evidence type="ECO:0000313" key="2">
    <source>
        <dbReference type="EMBL" id="CAG6530180.1"/>
    </source>
</evidence>
<name>A0A8D8H8C8_CULPI</name>
<protein>
    <submittedName>
        <fullName evidence="2">(northern house mosquito) hypothetical protein</fullName>
    </submittedName>
</protein>
<reference evidence="2" key="1">
    <citation type="submission" date="2021-05" db="EMBL/GenBank/DDBJ databases">
        <authorList>
            <person name="Alioto T."/>
            <person name="Alioto T."/>
            <person name="Gomez Garrido J."/>
        </authorList>
    </citation>
    <scope>NUCLEOTIDE SEQUENCE</scope>
</reference>
<evidence type="ECO:0000256" key="1">
    <source>
        <dbReference type="SAM" id="SignalP"/>
    </source>
</evidence>
<proteinExistence type="predicted"/>
<sequence>MCPATTTNQLLLLLLLTEQQTLDVPSTCYCSESNFRRIARHLQEFGYELAPDVPGTCGRTANVVQSPHLTEASTGTDERNQKFTTTEGRAVISWQHCAPGLASPVLHHPGRAR</sequence>
<dbReference type="EMBL" id="HBUE01307993">
    <property type="protein sequence ID" value="CAG6581988.1"/>
    <property type="molecule type" value="Transcribed_RNA"/>
</dbReference>
<organism evidence="2">
    <name type="scientific">Culex pipiens</name>
    <name type="common">House mosquito</name>
    <dbReference type="NCBI Taxonomy" id="7175"/>
    <lineage>
        <taxon>Eukaryota</taxon>
        <taxon>Metazoa</taxon>
        <taxon>Ecdysozoa</taxon>
        <taxon>Arthropoda</taxon>
        <taxon>Hexapoda</taxon>
        <taxon>Insecta</taxon>
        <taxon>Pterygota</taxon>
        <taxon>Neoptera</taxon>
        <taxon>Endopterygota</taxon>
        <taxon>Diptera</taxon>
        <taxon>Nematocera</taxon>
        <taxon>Culicoidea</taxon>
        <taxon>Culicidae</taxon>
        <taxon>Culicinae</taxon>
        <taxon>Culicini</taxon>
        <taxon>Culex</taxon>
        <taxon>Culex</taxon>
    </lineage>
</organism>
<feature type="signal peptide" evidence="1">
    <location>
        <begin position="1"/>
        <end position="23"/>
    </location>
</feature>